<dbReference type="PROSITE" id="PS50213">
    <property type="entry name" value="FAS1"/>
    <property type="match status" value="2"/>
</dbReference>
<feature type="transmembrane region" description="Helical" evidence="1">
    <location>
        <begin position="386"/>
        <end position="408"/>
    </location>
</feature>
<keyword evidence="5" id="KW-1185">Reference proteome</keyword>
<keyword evidence="1" id="KW-1133">Transmembrane helix</keyword>
<dbReference type="Proteomes" id="UP001303373">
    <property type="component" value="Chromosome 3"/>
</dbReference>
<gene>
    <name evidence="4" type="ORF">R9X50_00211900</name>
</gene>
<keyword evidence="2" id="KW-0732">Signal</keyword>
<feature type="domain" description="FAS1" evidence="3">
    <location>
        <begin position="25"/>
        <end position="177"/>
    </location>
</feature>
<evidence type="ECO:0000313" key="5">
    <source>
        <dbReference type="Proteomes" id="UP001303373"/>
    </source>
</evidence>
<dbReference type="InterPro" id="IPR050904">
    <property type="entry name" value="Adhesion/Biosynth-related"/>
</dbReference>
<dbReference type="AlphaFoldDB" id="A0AAQ3M085"/>
<organism evidence="4 5">
    <name type="scientific">Acrodontium crateriforme</name>
    <dbReference type="NCBI Taxonomy" id="150365"/>
    <lineage>
        <taxon>Eukaryota</taxon>
        <taxon>Fungi</taxon>
        <taxon>Dikarya</taxon>
        <taxon>Ascomycota</taxon>
        <taxon>Pezizomycotina</taxon>
        <taxon>Dothideomycetes</taxon>
        <taxon>Dothideomycetidae</taxon>
        <taxon>Mycosphaerellales</taxon>
        <taxon>Teratosphaeriaceae</taxon>
        <taxon>Acrodontium</taxon>
    </lineage>
</organism>
<feature type="chain" id="PRO_5042912709" description="FAS1 domain-containing protein" evidence="2">
    <location>
        <begin position="20"/>
        <end position="410"/>
    </location>
</feature>
<dbReference type="Gene3D" id="2.30.180.10">
    <property type="entry name" value="FAS1 domain"/>
    <property type="match status" value="2"/>
</dbReference>
<accession>A0AAQ3M085</accession>
<keyword evidence="1" id="KW-0472">Membrane</keyword>
<evidence type="ECO:0000313" key="4">
    <source>
        <dbReference type="EMBL" id="WPG99306.1"/>
    </source>
</evidence>
<dbReference type="InterPro" id="IPR036378">
    <property type="entry name" value="FAS1_dom_sf"/>
</dbReference>
<sequence length="410" mass="41423">MRFSAFLSTSVAVASLAFAQTDTATMNLTALINSNQNLSELNSLLSAMPDLAAGIANMTNVTLFAPSNAAFSTLNSSNPGLLAGLVSSQNYIQALLSYHLVPNMSVMAANISSTPSFLPTALNATMYANVTGGQVIEARLGENMTAEIISGMKDVANITQADVKYNNGIVHIIDSLLSIPANVSATAEAADLTDFLGALRATNLTAPLNAASDITVFAPNNEAFQNISSALSTLTAEQITNILEYHVINGTIAYSSSLANASLPSMAGTNLTITVDKSTGAVFVNSARVINADILIANGVLHVLDNVLNPNNTANATSPDQPVFSGASGSASSTGDMLTSGIAAPSTTNTALVATDSTVAAGYTTRMGAGGSAASTGPLSTSSKGIGMPVATGAVGAAALFGGAAMVLNW</sequence>
<proteinExistence type="predicted"/>
<dbReference type="SMART" id="SM00554">
    <property type="entry name" value="FAS1"/>
    <property type="match status" value="2"/>
</dbReference>
<keyword evidence="1" id="KW-0812">Transmembrane</keyword>
<dbReference type="PANTHER" id="PTHR10900">
    <property type="entry name" value="PERIOSTIN-RELATED"/>
    <property type="match status" value="1"/>
</dbReference>
<name>A0AAQ3M085_9PEZI</name>
<dbReference type="InterPro" id="IPR000782">
    <property type="entry name" value="FAS1_domain"/>
</dbReference>
<evidence type="ECO:0000256" key="1">
    <source>
        <dbReference type="SAM" id="Phobius"/>
    </source>
</evidence>
<dbReference type="Pfam" id="PF02469">
    <property type="entry name" value="Fasciclin"/>
    <property type="match status" value="2"/>
</dbReference>
<dbReference type="SUPFAM" id="SSF82153">
    <property type="entry name" value="FAS1 domain"/>
    <property type="match status" value="2"/>
</dbReference>
<evidence type="ECO:0000259" key="3">
    <source>
        <dbReference type="PROSITE" id="PS50213"/>
    </source>
</evidence>
<feature type="signal peptide" evidence="2">
    <location>
        <begin position="1"/>
        <end position="19"/>
    </location>
</feature>
<dbReference type="FunFam" id="2.30.180.10:FF:000032">
    <property type="entry name" value="Fasciclin domain-containing protein, putative"/>
    <property type="match status" value="1"/>
</dbReference>
<reference evidence="4 5" key="1">
    <citation type="submission" date="2023-11" db="EMBL/GenBank/DDBJ databases">
        <title>An acidophilic fungus is an integral part of prey digestion in a carnivorous sundew plant.</title>
        <authorList>
            <person name="Tsai I.J."/>
        </authorList>
    </citation>
    <scope>NUCLEOTIDE SEQUENCE [LARGE SCALE GENOMIC DNA]</scope>
    <source>
        <strain evidence="4">169a</strain>
    </source>
</reference>
<dbReference type="PANTHER" id="PTHR10900:SF77">
    <property type="entry name" value="FI19380P1"/>
    <property type="match status" value="1"/>
</dbReference>
<evidence type="ECO:0000256" key="2">
    <source>
        <dbReference type="SAM" id="SignalP"/>
    </source>
</evidence>
<feature type="domain" description="FAS1" evidence="3">
    <location>
        <begin position="179"/>
        <end position="308"/>
    </location>
</feature>
<dbReference type="EMBL" id="CP138582">
    <property type="protein sequence ID" value="WPG99306.1"/>
    <property type="molecule type" value="Genomic_DNA"/>
</dbReference>
<protein>
    <recommendedName>
        <fullName evidence="3">FAS1 domain-containing protein</fullName>
    </recommendedName>
</protein>